<dbReference type="InterPro" id="IPR006674">
    <property type="entry name" value="HD_domain"/>
</dbReference>
<dbReference type="PANTHER" id="PTHR45228:SF4">
    <property type="entry name" value="LIPOPROTEIN"/>
    <property type="match status" value="1"/>
</dbReference>
<dbReference type="PANTHER" id="PTHR45228">
    <property type="entry name" value="CYCLIC DI-GMP PHOSPHODIESTERASE TM_0186-RELATED"/>
    <property type="match status" value="1"/>
</dbReference>
<dbReference type="InterPro" id="IPR052020">
    <property type="entry name" value="Cyclic_di-GMP/3'3'-cGAMP_PDE"/>
</dbReference>
<dbReference type="SUPFAM" id="SSF109604">
    <property type="entry name" value="HD-domain/PDEase-like"/>
    <property type="match status" value="1"/>
</dbReference>
<feature type="transmembrane region" description="Helical" evidence="1">
    <location>
        <begin position="45"/>
        <end position="63"/>
    </location>
</feature>
<accession>A0A8J7WPZ2</accession>
<feature type="transmembrane region" description="Helical" evidence="1">
    <location>
        <begin position="124"/>
        <end position="143"/>
    </location>
</feature>
<proteinExistence type="predicted"/>
<organism evidence="3 4">
    <name type="scientific">Actinocrinis puniceicyclus</name>
    <dbReference type="NCBI Taxonomy" id="977794"/>
    <lineage>
        <taxon>Bacteria</taxon>
        <taxon>Bacillati</taxon>
        <taxon>Actinomycetota</taxon>
        <taxon>Actinomycetes</taxon>
        <taxon>Catenulisporales</taxon>
        <taxon>Actinospicaceae</taxon>
        <taxon>Actinocrinis</taxon>
    </lineage>
</organism>
<dbReference type="Pfam" id="PF01966">
    <property type="entry name" value="HD"/>
    <property type="match status" value="1"/>
</dbReference>
<feature type="transmembrane region" description="Helical" evidence="1">
    <location>
        <begin position="93"/>
        <end position="112"/>
    </location>
</feature>
<keyword evidence="1" id="KW-1133">Transmembrane helix</keyword>
<keyword evidence="1" id="KW-0812">Transmembrane</keyword>
<comment type="caution">
    <text evidence="3">The sequence shown here is derived from an EMBL/GenBank/DDBJ whole genome shotgun (WGS) entry which is preliminary data.</text>
</comment>
<name>A0A8J7WPZ2_9ACTN</name>
<evidence type="ECO:0000259" key="2">
    <source>
        <dbReference type="Pfam" id="PF01966"/>
    </source>
</evidence>
<dbReference type="AlphaFoldDB" id="A0A8J7WPZ2"/>
<dbReference type="CDD" id="cd00077">
    <property type="entry name" value="HDc"/>
    <property type="match status" value="1"/>
</dbReference>
<evidence type="ECO:0000313" key="3">
    <source>
        <dbReference type="EMBL" id="MBS2963884.1"/>
    </source>
</evidence>
<feature type="transmembrane region" description="Helical" evidence="1">
    <location>
        <begin position="163"/>
        <end position="183"/>
    </location>
</feature>
<dbReference type="Proteomes" id="UP000677913">
    <property type="component" value="Unassembled WGS sequence"/>
</dbReference>
<dbReference type="RefSeq" id="WP_211467984.1">
    <property type="nucleotide sequence ID" value="NZ_JAGSXH010000036.1"/>
</dbReference>
<feature type="transmembrane region" description="Helical" evidence="1">
    <location>
        <begin position="224"/>
        <end position="242"/>
    </location>
</feature>
<dbReference type="EMBL" id="JAGSXH010000036">
    <property type="protein sequence ID" value="MBS2963884.1"/>
    <property type="molecule type" value="Genomic_DNA"/>
</dbReference>
<feature type="transmembrane region" description="Helical" evidence="1">
    <location>
        <begin position="12"/>
        <end position="33"/>
    </location>
</feature>
<evidence type="ECO:0000313" key="4">
    <source>
        <dbReference type="Proteomes" id="UP000677913"/>
    </source>
</evidence>
<sequence>MTGSSEHARLHLPLSAPTLLTSIALVVTGAALLETLLRGVAQPGVAAAFGVTIALGEAIRIALPLGRDSAPLSSTAALAFALSVAVNGQRTTYGAAEVIAVTGLAVLCGMAVQAYAGRHPRPGYLARRVLATGFAAVVFRDWILPGPASGLLDRHTMPASGALLAAVALAALFVDNLLVSVLARLEPGRAPLVDTGPSRRDPVGLTARPRPTARRMLLAFREDCMATAWVCPTVILFAVAIALTARSLGLWVLPIAAAPILVVQRSLRRYAQISATYQQTIRALSRVTELADYTEPGHARRVCHLALAIGRDISLPDTQLLDLEYAALLHDIGQLSLTDPIPGGATVLIARERAASVASLGADVVRQTGVLDRVADILECQWRPFSPQRADEPVLLAAAIIRAANAYDDLVGGALDPDRRLAALRRIRLGMATEYDPRVVESLTRIVESTQPYPG</sequence>
<feature type="domain" description="HD" evidence="2">
    <location>
        <begin position="298"/>
        <end position="408"/>
    </location>
</feature>
<feature type="transmembrane region" description="Helical" evidence="1">
    <location>
        <begin position="248"/>
        <end position="267"/>
    </location>
</feature>
<evidence type="ECO:0000256" key="1">
    <source>
        <dbReference type="SAM" id="Phobius"/>
    </source>
</evidence>
<reference evidence="3" key="1">
    <citation type="submission" date="2021-04" db="EMBL/GenBank/DDBJ databases">
        <title>Genome based classification of Actinospica acidithermotolerans sp. nov., an actinobacterium isolated from an Indonesian hot spring.</title>
        <authorList>
            <person name="Kusuma A.B."/>
            <person name="Putra K.E."/>
            <person name="Nafisah S."/>
            <person name="Loh J."/>
            <person name="Nouioui I."/>
            <person name="Goodfellow M."/>
        </authorList>
    </citation>
    <scope>NUCLEOTIDE SEQUENCE</scope>
    <source>
        <strain evidence="3">DSM 45618</strain>
    </source>
</reference>
<dbReference type="Gene3D" id="1.10.3210.10">
    <property type="entry name" value="Hypothetical protein af1432"/>
    <property type="match status" value="1"/>
</dbReference>
<gene>
    <name evidence="3" type="ORF">KGA66_12570</name>
</gene>
<dbReference type="InterPro" id="IPR003607">
    <property type="entry name" value="HD/PDEase_dom"/>
</dbReference>
<keyword evidence="1" id="KW-0472">Membrane</keyword>
<keyword evidence="4" id="KW-1185">Reference proteome</keyword>
<protein>
    <recommendedName>
        <fullName evidence="2">HD domain-containing protein</fullName>
    </recommendedName>
</protein>